<sequence>MFSVPAKKENRPTQTQIPKNNNIAQYGRAVTEHSDVPETQSAASATSVSPGHSMPERFVGDLNPEAVIREKLDGKSVNPLRDKIGLWISSPIVQSDNEGRGNFSSVESPPAVQSSQPIPSILHQRYTSAMKACDRLPPQTLEKLIPIYFSKVNHILPLIDKNSFLRAQSKGTSTFLERAMCLVAAKYKRTSFDLQLVSGEPIVTSRRFCSDIYNGLVAAMDARLEVDRVARIRILALMSLHCEGYDGAEAASMHLCQAIHLAQTAGLHLDRPGRAAEDSLSTLFWCLWTLDKMHASLCGRPILLADRDIGIEKPNVNSCKSRSAFDVWLAISDLLATVISFYRPSASDTMGWEEDFPTFEEIVGDSIQGDLDFTTLGAFSTRSNGEKEALTNPKPGLLEVYYHAVSILSCRSVSSDHLKGSRPSYIRRGLAAIRIHSIVALECSLDLPPLPILPYSLALSMGVSYQQFRSSKLITHLNRTKTSLANCCALLEELSDYWFSAEAMARLGRTALHQMEGKLEYLSHPEENWLRDTSGGVNATGSLTEINATGESREDYGPSRGTPSVAGLEDNHDPLRISEPVTDSGDPGYDRFANIDMLFGDFLDLSLPTNFWDPVFSTEEPGEMQTQ</sequence>
<organism evidence="8 9">
    <name type="scientific">Aspergillus sclerotialis</name>
    <dbReference type="NCBI Taxonomy" id="2070753"/>
    <lineage>
        <taxon>Eukaryota</taxon>
        <taxon>Fungi</taxon>
        <taxon>Dikarya</taxon>
        <taxon>Ascomycota</taxon>
        <taxon>Pezizomycotina</taxon>
        <taxon>Eurotiomycetes</taxon>
        <taxon>Eurotiomycetidae</taxon>
        <taxon>Eurotiales</taxon>
        <taxon>Aspergillaceae</taxon>
        <taxon>Aspergillus</taxon>
        <taxon>Aspergillus subgen. Polypaecilum</taxon>
    </lineage>
</organism>
<keyword evidence="4" id="KW-0804">Transcription</keyword>
<evidence type="ECO:0000256" key="2">
    <source>
        <dbReference type="ARBA" id="ARBA00023015"/>
    </source>
</evidence>
<dbReference type="GO" id="GO:0008270">
    <property type="term" value="F:zinc ion binding"/>
    <property type="evidence" value="ECO:0007669"/>
    <property type="project" value="InterPro"/>
</dbReference>
<dbReference type="PANTHER" id="PTHR47171">
    <property type="entry name" value="FARA-RELATED"/>
    <property type="match status" value="1"/>
</dbReference>
<evidence type="ECO:0000256" key="1">
    <source>
        <dbReference type="ARBA" id="ARBA00022833"/>
    </source>
</evidence>
<keyword evidence="2" id="KW-0805">Transcription regulation</keyword>
<dbReference type="CDD" id="cd12148">
    <property type="entry name" value="fungal_TF_MHR"/>
    <property type="match status" value="1"/>
</dbReference>
<reference evidence="9" key="1">
    <citation type="submission" date="2017-02" db="EMBL/GenBank/DDBJ databases">
        <authorList>
            <person name="Tafer H."/>
            <person name="Lopandic K."/>
        </authorList>
    </citation>
    <scope>NUCLEOTIDE SEQUENCE [LARGE SCALE GENOMIC DNA]</scope>
    <source>
        <strain evidence="9">CBS 366.77</strain>
    </source>
</reference>
<keyword evidence="3" id="KW-0238">DNA-binding</keyword>
<comment type="caution">
    <text evidence="8">The sequence shown here is derived from an EMBL/GenBank/DDBJ whole genome shotgun (WGS) entry which is preliminary data.</text>
</comment>
<evidence type="ECO:0000313" key="8">
    <source>
        <dbReference type="EMBL" id="RJE20477.1"/>
    </source>
</evidence>
<evidence type="ECO:0000313" key="9">
    <source>
        <dbReference type="Proteomes" id="UP000266188"/>
    </source>
</evidence>
<feature type="compositionally biased region" description="Polar residues" evidence="6">
    <location>
        <begin position="12"/>
        <end position="24"/>
    </location>
</feature>
<keyword evidence="5" id="KW-0539">Nucleus</keyword>
<dbReference type="Proteomes" id="UP000266188">
    <property type="component" value="Unassembled WGS sequence"/>
</dbReference>
<protein>
    <submittedName>
        <fullName evidence="8">Fungal specific transcription factor</fullName>
    </submittedName>
</protein>
<evidence type="ECO:0000256" key="3">
    <source>
        <dbReference type="ARBA" id="ARBA00023125"/>
    </source>
</evidence>
<dbReference type="PANTHER" id="PTHR47171:SF6">
    <property type="entry name" value="SPECIFIC TRANSCRIPTION FACTOR, PUTATIVE (AFU_ORTHOLOGUE AFUA_2G06130)-RELATED"/>
    <property type="match status" value="1"/>
</dbReference>
<feature type="region of interest" description="Disordered" evidence="6">
    <location>
        <begin position="97"/>
        <end position="116"/>
    </location>
</feature>
<dbReference type="AlphaFoldDB" id="A0A3A2ZGH8"/>
<name>A0A3A2ZGH8_9EURO</name>
<dbReference type="EMBL" id="MVGC01000304">
    <property type="protein sequence ID" value="RJE20477.1"/>
    <property type="molecule type" value="Genomic_DNA"/>
</dbReference>
<evidence type="ECO:0000259" key="7">
    <source>
        <dbReference type="SMART" id="SM00906"/>
    </source>
</evidence>
<dbReference type="InterPro" id="IPR007219">
    <property type="entry name" value="XnlR_reg_dom"/>
</dbReference>
<gene>
    <name evidence="8" type="ORF">PHISCL_07190</name>
</gene>
<proteinExistence type="predicted"/>
<keyword evidence="9" id="KW-1185">Reference proteome</keyword>
<dbReference type="GO" id="GO:0006351">
    <property type="term" value="P:DNA-templated transcription"/>
    <property type="evidence" value="ECO:0007669"/>
    <property type="project" value="InterPro"/>
</dbReference>
<feature type="compositionally biased region" description="Basic and acidic residues" evidence="6">
    <location>
        <begin position="1"/>
        <end position="11"/>
    </location>
</feature>
<feature type="region of interest" description="Disordered" evidence="6">
    <location>
        <begin position="1"/>
        <end position="58"/>
    </location>
</feature>
<accession>A0A3A2ZGH8</accession>
<evidence type="ECO:0000256" key="6">
    <source>
        <dbReference type="SAM" id="MobiDB-lite"/>
    </source>
</evidence>
<evidence type="ECO:0000256" key="5">
    <source>
        <dbReference type="ARBA" id="ARBA00023242"/>
    </source>
</evidence>
<dbReference type="Pfam" id="PF04082">
    <property type="entry name" value="Fungal_trans"/>
    <property type="match status" value="1"/>
</dbReference>
<keyword evidence="1" id="KW-0862">Zinc</keyword>
<dbReference type="OrthoDB" id="10031947at2759"/>
<feature type="domain" description="Xylanolytic transcriptional activator regulatory" evidence="7">
    <location>
        <begin position="251"/>
        <end position="320"/>
    </location>
</feature>
<dbReference type="InterPro" id="IPR052073">
    <property type="entry name" value="Amide_Lactam_Regulators"/>
</dbReference>
<dbReference type="SMART" id="SM00906">
    <property type="entry name" value="Fungal_trans"/>
    <property type="match status" value="1"/>
</dbReference>
<dbReference type="STRING" id="2070753.A0A3A2ZGH8"/>
<feature type="region of interest" description="Disordered" evidence="6">
    <location>
        <begin position="547"/>
        <end position="584"/>
    </location>
</feature>
<dbReference type="GO" id="GO:0003677">
    <property type="term" value="F:DNA binding"/>
    <property type="evidence" value="ECO:0007669"/>
    <property type="project" value="UniProtKB-KW"/>
</dbReference>
<feature type="compositionally biased region" description="Polar residues" evidence="6">
    <location>
        <begin position="37"/>
        <end position="50"/>
    </location>
</feature>
<evidence type="ECO:0000256" key="4">
    <source>
        <dbReference type="ARBA" id="ARBA00023163"/>
    </source>
</evidence>